<feature type="transmembrane region" description="Helical" evidence="6">
    <location>
        <begin position="43"/>
        <end position="64"/>
    </location>
</feature>
<dbReference type="InterPro" id="IPR030184">
    <property type="entry name" value="WAT1-related"/>
</dbReference>
<feature type="domain" description="EamA" evidence="8">
    <location>
        <begin position="18"/>
        <end position="154"/>
    </location>
</feature>
<feature type="transmembrane region" description="Helical" evidence="6">
    <location>
        <begin position="12"/>
        <end position="37"/>
    </location>
</feature>
<dbReference type="AlphaFoldDB" id="A0A022Q4C8"/>
<gene>
    <name evidence="9" type="ORF">MIMGU_mgv1a022660mg</name>
</gene>
<evidence type="ECO:0000256" key="1">
    <source>
        <dbReference type="ARBA" id="ARBA00004141"/>
    </source>
</evidence>
<dbReference type="PANTHER" id="PTHR31218">
    <property type="entry name" value="WAT1-RELATED PROTEIN"/>
    <property type="match status" value="1"/>
</dbReference>
<name>A0A022Q4C8_ERYGU</name>
<dbReference type="STRING" id="4155.A0A022Q4C8"/>
<comment type="similarity">
    <text evidence="2 6">Belongs to the drug/metabolite transporter (DMT) superfamily. Plant drug/metabolite exporter (P-DME) (TC 2.A.7.4) family.</text>
</comment>
<keyword evidence="4 6" id="KW-1133">Transmembrane helix</keyword>
<protein>
    <recommendedName>
        <fullName evidence="6">WAT1-related protein</fullName>
    </recommendedName>
</protein>
<evidence type="ECO:0000256" key="7">
    <source>
        <dbReference type="SAM" id="MobiDB-lite"/>
    </source>
</evidence>
<evidence type="ECO:0000256" key="6">
    <source>
        <dbReference type="RuleBase" id="RU363077"/>
    </source>
</evidence>
<evidence type="ECO:0000259" key="8">
    <source>
        <dbReference type="Pfam" id="PF00892"/>
    </source>
</evidence>
<feature type="transmembrane region" description="Helical" evidence="6">
    <location>
        <begin position="139"/>
        <end position="159"/>
    </location>
</feature>
<dbReference type="InterPro" id="IPR000620">
    <property type="entry name" value="EamA_dom"/>
</dbReference>
<dbReference type="eggNOG" id="ENOG502QW2M">
    <property type="taxonomic scope" value="Eukaryota"/>
</dbReference>
<dbReference type="GO" id="GO:0005886">
    <property type="term" value="C:plasma membrane"/>
    <property type="evidence" value="ECO:0000318"/>
    <property type="project" value="GO_Central"/>
</dbReference>
<evidence type="ECO:0000256" key="4">
    <source>
        <dbReference type="ARBA" id="ARBA00022989"/>
    </source>
</evidence>
<feature type="transmembrane region" description="Helical" evidence="6">
    <location>
        <begin position="202"/>
        <end position="222"/>
    </location>
</feature>
<dbReference type="Pfam" id="PF00892">
    <property type="entry name" value="EamA"/>
    <property type="match status" value="1"/>
</dbReference>
<proteinExistence type="inferred from homology"/>
<feature type="transmembrane region" description="Helical" evidence="6">
    <location>
        <begin position="326"/>
        <end position="345"/>
    </location>
</feature>
<evidence type="ECO:0000256" key="5">
    <source>
        <dbReference type="ARBA" id="ARBA00023136"/>
    </source>
</evidence>
<keyword evidence="5 6" id="KW-0472">Membrane</keyword>
<accession>A0A022Q4C8</accession>
<keyword evidence="3 6" id="KW-0812">Transmembrane</keyword>
<feature type="transmembrane region" description="Helical" evidence="6">
    <location>
        <begin position="300"/>
        <end position="320"/>
    </location>
</feature>
<feature type="transmembrane region" description="Helical" evidence="6">
    <location>
        <begin position="103"/>
        <end position="127"/>
    </location>
</feature>
<evidence type="ECO:0000256" key="3">
    <source>
        <dbReference type="ARBA" id="ARBA00022692"/>
    </source>
</evidence>
<evidence type="ECO:0000313" key="9">
    <source>
        <dbReference type="EMBL" id="EYU22474.1"/>
    </source>
</evidence>
<evidence type="ECO:0000313" key="10">
    <source>
        <dbReference type="Proteomes" id="UP000030748"/>
    </source>
</evidence>
<sequence length="388" mass="42292">MSGGMKAVLGEVLPCTAMVVVEGLIIGLTIMASTAMARGMSPYVFVVYTNALGSFILLLYSFFFDRDRSEEPFFTLPFFLRVCLLGFVGITIAQNLAFVGLSYSSPIVACGMANQIPAMSFILGIILRTAKFDWKSTGSRARLIGSLISFTGAISLTLYKGPTIRSHSSPSLSLHKTAAAAALVVVPPPPRLLVFSSPHENWILGCALFAASSLTLVIWNIIQVGTVKMCSQIMKIISLYTFFGTVQSALLAILFLERDLTAWKLELNFELLIIVLTAIFSSAIRSSIQIWCTKLKGPYFVPAFKPFGIPYASTFGSLLFADTFHYGSMMGAFVCGVGYYTVLWGQIKDDEAHNKSDNNKNNNNNGKINSSSIDDVRVPLLEDQDSPV</sequence>
<feature type="transmembrane region" description="Helical" evidence="6">
    <location>
        <begin position="267"/>
        <end position="288"/>
    </location>
</feature>
<feature type="compositionally biased region" description="Low complexity" evidence="7">
    <location>
        <begin position="359"/>
        <end position="373"/>
    </location>
</feature>
<dbReference type="GO" id="GO:0022857">
    <property type="term" value="F:transmembrane transporter activity"/>
    <property type="evidence" value="ECO:0007669"/>
    <property type="project" value="InterPro"/>
</dbReference>
<dbReference type="EMBL" id="KI632201">
    <property type="protein sequence ID" value="EYU22474.1"/>
    <property type="molecule type" value="Genomic_DNA"/>
</dbReference>
<organism evidence="9 10">
    <name type="scientific">Erythranthe guttata</name>
    <name type="common">Yellow monkey flower</name>
    <name type="synonym">Mimulus guttatus</name>
    <dbReference type="NCBI Taxonomy" id="4155"/>
    <lineage>
        <taxon>Eukaryota</taxon>
        <taxon>Viridiplantae</taxon>
        <taxon>Streptophyta</taxon>
        <taxon>Embryophyta</taxon>
        <taxon>Tracheophyta</taxon>
        <taxon>Spermatophyta</taxon>
        <taxon>Magnoliopsida</taxon>
        <taxon>eudicotyledons</taxon>
        <taxon>Gunneridae</taxon>
        <taxon>Pentapetalae</taxon>
        <taxon>asterids</taxon>
        <taxon>lamiids</taxon>
        <taxon>Lamiales</taxon>
        <taxon>Phrymaceae</taxon>
        <taxon>Erythranthe</taxon>
    </lineage>
</organism>
<dbReference type="Proteomes" id="UP000030748">
    <property type="component" value="Unassembled WGS sequence"/>
</dbReference>
<feature type="transmembrane region" description="Helical" evidence="6">
    <location>
        <begin position="234"/>
        <end position="255"/>
    </location>
</feature>
<feature type="transmembrane region" description="Helical" evidence="6">
    <location>
        <begin position="76"/>
        <end position="97"/>
    </location>
</feature>
<keyword evidence="10" id="KW-1185">Reference proteome</keyword>
<evidence type="ECO:0000256" key="2">
    <source>
        <dbReference type="ARBA" id="ARBA00007635"/>
    </source>
</evidence>
<feature type="region of interest" description="Disordered" evidence="7">
    <location>
        <begin position="353"/>
        <end position="373"/>
    </location>
</feature>
<comment type="subcellular location">
    <subcellularLocation>
        <location evidence="1 6">Membrane</location>
        <topology evidence="1 6">Multi-pass membrane protein</topology>
    </subcellularLocation>
</comment>
<reference evidence="9 10" key="1">
    <citation type="journal article" date="2013" name="Proc. Natl. Acad. Sci. U.S.A.">
        <title>Fine-scale variation in meiotic recombination in Mimulus inferred from population shotgun sequencing.</title>
        <authorList>
            <person name="Hellsten U."/>
            <person name="Wright K.M."/>
            <person name="Jenkins J."/>
            <person name="Shu S."/>
            <person name="Yuan Y."/>
            <person name="Wessler S.R."/>
            <person name="Schmutz J."/>
            <person name="Willis J.H."/>
            <person name="Rokhsar D.S."/>
        </authorList>
    </citation>
    <scope>NUCLEOTIDE SEQUENCE [LARGE SCALE GENOMIC DNA]</scope>
    <source>
        <strain evidence="10">cv. DUN x IM62</strain>
    </source>
</reference>